<name>A0A9P6D449_9AGAR</name>
<dbReference type="SUPFAM" id="SSF52047">
    <property type="entry name" value="RNI-like"/>
    <property type="match status" value="1"/>
</dbReference>
<dbReference type="EMBL" id="MU155157">
    <property type="protein sequence ID" value="KAF9483114.1"/>
    <property type="molecule type" value="Genomic_DNA"/>
</dbReference>
<reference evidence="2" key="1">
    <citation type="submission" date="2020-11" db="EMBL/GenBank/DDBJ databases">
        <authorList>
            <consortium name="DOE Joint Genome Institute"/>
            <person name="Ahrendt S."/>
            <person name="Riley R."/>
            <person name="Andreopoulos W."/>
            <person name="Labutti K."/>
            <person name="Pangilinan J."/>
            <person name="Ruiz-Duenas F.J."/>
            <person name="Barrasa J.M."/>
            <person name="Sanchez-Garcia M."/>
            <person name="Camarero S."/>
            <person name="Miyauchi S."/>
            <person name="Serrano A."/>
            <person name="Linde D."/>
            <person name="Babiker R."/>
            <person name="Drula E."/>
            <person name="Ayuso-Fernandez I."/>
            <person name="Pacheco R."/>
            <person name="Padilla G."/>
            <person name="Ferreira P."/>
            <person name="Barriuso J."/>
            <person name="Kellner H."/>
            <person name="Castanera R."/>
            <person name="Alfaro M."/>
            <person name="Ramirez L."/>
            <person name="Pisabarro A.G."/>
            <person name="Kuo A."/>
            <person name="Tritt A."/>
            <person name="Lipzen A."/>
            <person name="He G."/>
            <person name="Yan M."/>
            <person name="Ng V."/>
            <person name="Cullen D."/>
            <person name="Martin F."/>
            <person name="Rosso M.-N."/>
            <person name="Henrissat B."/>
            <person name="Hibbett D."/>
            <person name="Martinez A.T."/>
            <person name="Grigoriev I.V."/>
        </authorList>
    </citation>
    <scope>NUCLEOTIDE SEQUENCE</scope>
    <source>
        <strain evidence="2">CIRM-BRFM 674</strain>
    </source>
</reference>
<feature type="coiled-coil region" evidence="1">
    <location>
        <begin position="36"/>
        <end position="63"/>
    </location>
</feature>
<organism evidence="2 3">
    <name type="scientific">Pholiota conissans</name>
    <dbReference type="NCBI Taxonomy" id="109636"/>
    <lineage>
        <taxon>Eukaryota</taxon>
        <taxon>Fungi</taxon>
        <taxon>Dikarya</taxon>
        <taxon>Basidiomycota</taxon>
        <taxon>Agaricomycotina</taxon>
        <taxon>Agaricomycetes</taxon>
        <taxon>Agaricomycetidae</taxon>
        <taxon>Agaricales</taxon>
        <taxon>Agaricineae</taxon>
        <taxon>Strophariaceae</taxon>
        <taxon>Pholiota</taxon>
    </lineage>
</organism>
<proteinExistence type="predicted"/>
<dbReference type="Proteomes" id="UP000807469">
    <property type="component" value="Unassembled WGS sequence"/>
</dbReference>
<evidence type="ECO:0008006" key="4">
    <source>
        <dbReference type="Google" id="ProtNLM"/>
    </source>
</evidence>
<accession>A0A9P6D449</accession>
<gene>
    <name evidence="2" type="ORF">BDN70DRAFT_963098</name>
</gene>
<dbReference type="AlphaFoldDB" id="A0A9P6D449"/>
<evidence type="ECO:0000256" key="1">
    <source>
        <dbReference type="SAM" id="Coils"/>
    </source>
</evidence>
<comment type="caution">
    <text evidence="2">The sequence shown here is derived from an EMBL/GenBank/DDBJ whole genome shotgun (WGS) entry which is preliminary data.</text>
</comment>
<dbReference type="OrthoDB" id="3365698at2759"/>
<evidence type="ECO:0000313" key="3">
    <source>
        <dbReference type="Proteomes" id="UP000807469"/>
    </source>
</evidence>
<sequence>MVMPSHCQYCKYPRASDDTHICQLTDPNICGACQKVAELDQKIQEMRDAIAGMEKERQQWKVQVNANHDGLLSHLPTEMIVNVFLFSLPGEAVTGNLDEIKDAYTLAAPLVLSAVSHQWRCIAHSTPQLWSTVPLTCGEWIKRSGQLPLLINIQFTSNRNAAGLIEMVNQISSYKLMTKFRSTTEGIMMLQTLRLRVLPFTTPYVASGTFNLGHRVLRPTRLILKGLRRIGDINIDWKHLTTLEIETPIDLFTSLEIFRRATQLKSNLPSESILCRNLEDLSITIFDSVKLFQQLICPSLNALMVHPERNAEIPLVNFIQNCACSLTMLSLFDVDLSREDARLLCCSLSTLQYLHLESFDVQQSQTGNHWLSLLGEVSIVDGIPEPSYLPELQSLRINQVNDLDFTLVPAIFYAPRSMTLYRRNLVRVLIVIETKSTSHWRNMELEDLQIKEQLLLLKKEGIKISLQATSAGRVKDLN</sequence>
<protein>
    <recommendedName>
        <fullName evidence="4">F-box domain-containing protein</fullName>
    </recommendedName>
</protein>
<keyword evidence="1" id="KW-0175">Coiled coil</keyword>
<evidence type="ECO:0000313" key="2">
    <source>
        <dbReference type="EMBL" id="KAF9483114.1"/>
    </source>
</evidence>
<keyword evidence="3" id="KW-1185">Reference proteome</keyword>